<proteinExistence type="predicted"/>
<dbReference type="PANTHER" id="PTHR22801:SF63">
    <property type="entry name" value="C-TYPE LECTIN DOMAIN-CONTAINING PROTEIN"/>
    <property type="match status" value="1"/>
</dbReference>
<dbReference type="Pfam" id="PF00059">
    <property type="entry name" value="Lectin_C"/>
    <property type="match status" value="1"/>
</dbReference>
<dbReference type="InterPro" id="IPR016186">
    <property type="entry name" value="C-type_lectin-like/link_sf"/>
</dbReference>
<accession>A0A194AQA2</accession>
<keyword evidence="1" id="KW-0732">Signal</keyword>
<feature type="chain" id="PRO_5013481121" description="C-type lectin domain-containing protein" evidence="1">
    <location>
        <begin position="19"/>
        <end position="209"/>
    </location>
</feature>
<feature type="domain" description="C-type lectin" evidence="2">
    <location>
        <begin position="32"/>
        <end position="150"/>
    </location>
</feature>
<dbReference type="SMART" id="SM00034">
    <property type="entry name" value="CLECT"/>
    <property type="match status" value="1"/>
</dbReference>
<reference evidence="3" key="1">
    <citation type="submission" date="2016-03" db="EMBL/GenBank/DDBJ databases">
        <authorList>
            <person name="Ploux O."/>
        </authorList>
    </citation>
    <scope>NUCLEOTIDE SEQUENCE</scope>
    <source>
        <tissue evidence="3">Mantle</tissue>
    </source>
</reference>
<dbReference type="EMBL" id="GELH01000322">
    <property type="protein sequence ID" value="JAS03950.1"/>
    <property type="molecule type" value="Transcribed_RNA"/>
</dbReference>
<name>A0A194AQA2_PINFU</name>
<sequence length="209" mass="23294">MMGLLALSLLVQLSIAHGALTKCYTDQAAWAIDGYCLEIVLIELNWYSARNWCAHRGGDLAEIRTHTLQDSITQHLRIRNGGKNGFWIGATDTDHEGVWQWLHSPRQMGFTNWSPGQGPNDHGFIFGGSLEDCAMIRTDENYEWHDGPCDGVIDSFHYSFICQYELTKATLPPPITTSTQTTKTINTTAYPDEVTEQVITTTESGVIIG</sequence>
<dbReference type="PROSITE" id="PS50041">
    <property type="entry name" value="C_TYPE_LECTIN_2"/>
    <property type="match status" value="1"/>
</dbReference>
<dbReference type="AlphaFoldDB" id="A0A194AQA2"/>
<dbReference type="InterPro" id="IPR016187">
    <property type="entry name" value="CTDL_fold"/>
</dbReference>
<protein>
    <recommendedName>
        <fullName evidence="2">C-type lectin domain-containing protein</fullName>
    </recommendedName>
</protein>
<organism evidence="3">
    <name type="scientific">Pinctada fucata</name>
    <name type="common">Akoya pearl oyster</name>
    <name type="synonym">Pinctada imbricata fucata</name>
    <dbReference type="NCBI Taxonomy" id="50426"/>
    <lineage>
        <taxon>Eukaryota</taxon>
        <taxon>Metazoa</taxon>
        <taxon>Spiralia</taxon>
        <taxon>Lophotrochozoa</taxon>
        <taxon>Mollusca</taxon>
        <taxon>Bivalvia</taxon>
        <taxon>Autobranchia</taxon>
        <taxon>Pteriomorphia</taxon>
        <taxon>Pterioida</taxon>
        <taxon>Pterioidea</taxon>
        <taxon>Pteriidae</taxon>
        <taxon>Pinctada</taxon>
    </lineage>
</organism>
<evidence type="ECO:0000256" key="1">
    <source>
        <dbReference type="SAM" id="SignalP"/>
    </source>
</evidence>
<dbReference type="InterPro" id="IPR001304">
    <property type="entry name" value="C-type_lectin-like"/>
</dbReference>
<dbReference type="SUPFAM" id="SSF56436">
    <property type="entry name" value="C-type lectin-like"/>
    <property type="match status" value="1"/>
</dbReference>
<dbReference type="PANTHER" id="PTHR22801">
    <property type="entry name" value="LITHOSTATHINE"/>
    <property type="match status" value="1"/>
</dbReference>
<feature type="signal peptide" evidence="1">
    <location>
        <begin position="1"/>
        <end position="18"/>
    </location>
</feature>
<dbReference type="Gene3D" id="3.10.100.10">
    <property type="entry name" value="Mannose-Binding Protein A, subunit A"/>
    <property type="match status" value="1"/>
</dbReference>
<dbReference type="InterPro" id="IPR050801">
    <property type="entry name" value="Ca-Dep_Lectins_ImmuneDev"/>
</dbReference>
<dbReference type="EMBL" id="GELH01000321">
    <property type="protein sequence ID" value="JAS03951.1"/>
    <property type="molecule type" value="Transcribed_RNA"/>
</dbReference>
<evidence type="ECO:0000259" key="2">
    <source>
        <dbReference type="PROSITE" id="PS50041"/>
    </source>
</evidence>
<dbReference type="CDD" id="cd00037">
    <property type="entry name" value="CLECT"/>
    <property type="match status" value="1"/>
</dbReference>
<evidence type="ECO:0000313" key="3">
    <source>
        <dbReference type="EMBL" id="JAS03951.1"/>
    </source>
</evidence>